<dbReference type="PANTHER" id="PTHR42695:SF5">
    <property type="entry name" value="GLUTAMINE AMIDOTRANSFERASE YLR126C-RELATED"/>
    <property type="match status" value="1"/>
</dbReference>
<organism evidence="2 3">
    <name type="scientific">Neobacillus ginsengisoli</name>
    <dbReference type="NCBI Taxonomy" id="904295"/>
    <lineage>
        <taxon>Bacteria</taxon>
        <taxon>Bacillati</taxon>
        <taxon>Bacillota</taxon>
        <taxon>Bacilli</taxon>
        <taxon>Bacillales</taxon>
        <taxon>Bacillaceae</taxon>
        <taxon>Neobacillus</taxon>
    </lineage>
</organism>
<dbReference type="PANTHER" id="PTHR42695">
    <property type="entry name" value="GLUTAMINE AMIDOTRANSFERASE YLR126C-RELATED"/>
    <property type="match status" value="1"/>
</dbReference>
<evidence type="ECO:0000259" key="1">
    <source>
        <dbReference type="Pfam" id="PF00117"/>
    </source>
</evidence>
<evidence type="ECO:0000313" key="2">
    <source>
        <dbReference type="EMBL" id="MDQ0202069.1"/>
    </source>
</evidence>
<accession>A0ABT9Y2M8</accession>
<reference evidence="2 3" key="1">
    <citation type="submission" date="2023-07" db="EMBL/GenBank/DDBJ databases">
        <title>Genomic Encyclopedia of Type Strains, Phase IV (KMG-IV): sequencing the most valuable type-strain genomes for metagenomic binning, comparative biology and taxonomic classification.</title>
        <authorList>
            <person name="Goeker M."/>
        </authorList>
    </citation>
    <scope>NUCLEOTIDE SEQUENCE [LARGE SCALE GENOMIC DNA]</scope>
    <source>
        <strain evidence="2 3">DSM 27594</strain>
    </source>
</reference>
<keyword evidence="3" id="KW-1185">Reference proteome</keyword>
<dbReference type="Pfam" id="PF00117">
    <property type="entry name" value="GATase"/>
    <property type="match status" value="1"/>
</dbReference>
<dbReference type="InterPro" id="IPR029062">
    <property type="entry name" value="Class_I_gatase-like"/>
</dbReference>
<dbReference type="InterPro" id="IPR017926">
    <property type="entry name" value="GATASE"/>
</dbReference>
<gene>
    <name evidence="2" type="ORF">J2S10_005298</name>
</gene>
<proteinExistence type="predicted"/>
<comment type="caution">
    <text evidence="2">The sequence shown here is derived from an EMBL/GenBank/DDBJ whole genome shotgun (WGS) entry which is preliminary data.</text>
</comment>
<dbReference type="Gene3D" id="3.40.50.880">
    <property type="match status" value="1"/>
</dbReference>
<dbReference type="Proteomes" id="UP001224122">
    <property type="component" value="Unassembled WGS sequence"/>
</dbReference>
<dbReference type="EMBL" id="JAUSTW010000016">
    <property type="protein sequence ID" value="MDQ0202069.1"/>
    <property type="molecule type" value="Genomic_DNA"/>
</dbReference>
<protein>
    <submittedName>
        <fullName evidence="2">GMP synthase-like glutamine amidotransferase</fullName>
    </submittedName>
</protein>
<feature type="domain" description="Glutamine amidotransferase" evidence="1">
    <location>
        <begin position="39"/>
        <end position="95"/>
    </location>
</feature>
<dbReference type="SUPFAM" id="SSF52317">
    <property type="entry name" value="Class I glutamine amidotransferase-like"/>
    <property type="match status" value="1"/>
</dbReference>
<name>A0ABT9Y2M8_9BACI</name>
<sequence length="96" mass="10561">MTTFILQHVPFETPGILESLDSYTLIKLYEGMPLPSVDEVSMLIILGGPMSVHDSIHWLEQEKQFLKEVMDASKPVLGICLGAQLIASVLGAEVYS</sequence>
<dbReference type="PROSITE" id="PS51273">
    <property type="entry name" value="GATASE_TYPE_1"/>
    <property type="match status" value="1"/>
</dbReference>
<evidence type="ECO:0000313" key="3">
    <source>
        <dbReference type="Proteomes" id="UP001224122"/>
    </source>
</evidence>
<dbReference type="RefSeq" id="WP_307413925.1">
    <property type="nucleotide sequence ID" value="NZ_JAUSTW010000016.1"/>
</dbReference>
<dbReference type="InterPro" id="IPR044992">
    <property type="entry name" value="ChyE-like"/>
</dbReference>